<evidence type="ECO:0000313" key="15">
    <source>
        <dbReference type="RefSeq" id="XP_002738752.1"/>
    </source>
</evidence>
<dbReference type="InterPro" id="IPR008271">
    <property type="entry name" value="Ser/Thr_kinase_AS"/>
</dbReference>
<evidence type="ECO:0000256" key="10">
    <source>
        <dbReference type="ARBA" id="ARBA00022871"/>
    </source>
</evidence>
<feature type="binding site" evidence="11">
    <location>
        <position position="100"/>
    </location>
    <ligand>
        <name>ATP</name>
        <dbReference type="ChEBI" id="CHEBI:30616"/>
    </ligand>
</feature>
<feature type="domain" description="Protein kinase" evidence="13">
    <location>
        <begin position="71"/>
        <end position="327"/>
    </location>
</feature>
<dbReference type="PANTHER" id="PTHR24346:SF102">
    <property type="entry name" value="TESTIS-SPECIFIC SERINE_THREONINE-PROTEIN KINASE 1"/>
    <property type="match status" value="1"/>
</dbReference>
<dbReference type="RefSeq" id="XP_002738752.1">
    <property type="nucleotide sequence ID" value="XM_002738706.1"/>
</dbReference>
<dbReference type="Gene3D" id="1.10.510.10">
    <property type="entry name" value="Transferase(Phosphotransferase) domain 1"/>
    <property type="match status" value="1"/>
</dbReference>
<proteinExistence type="inferred from homology"/>
<evidence type="ECO:0000256" key="1">
    <source>
        <dbReference type="ARBA" id="ARBA00001946"/>
    </source>
</evidence>
<dbReference type="SMART" id="SM00220">
    <property type="entry name" value="S_TKc"/>
    <property type="match status" value="1"/>
</dbReference>
<evidence type="ECO:0000256" key="3">
    <source>
        <dbReference type="ARBA" id="ARBA00022553"/>
    </source>
</evidence>
<keyword evidence="12" id="KW-0418">Kinase</keyword>
<keyword evidence="12" id="KW-0808">Transferase</keyword>
<dbReference type="PROSITE" id="PS00108">
    <property type="entry name" value="PROTEIN_KINASE_ST"/>
    <property type="match status" value="1"/>
</dbReference>
<evidence type="ECO:0000256" key="7">
    <source>
        <dbReference type="ARBA" id="ARBA00022840"/>
    </source>
</evidence>
<keyword evidence="2" id="KW-0217">Developmental protein</keyword>
<dbReference type="SUPFAM" id="SSF56112">
    <property type="entry name" value="Protein kinase-like (PK-like)"/>
    <property type="match status" value="1"/>
</dbReference>
<evidence type="ECO:0000256" key="8">
    <source>
        <dbReference type="ARBA" id="ARBA00022842"/>
    </source>
</evidence>
<keyword evidence="7 11" id="KW-0067">ATP-binding</keyword>
<evidence type="ECO:0000256" key="5">
    <source>
        <dbReference type="ARBA" id="ARBA00022741"/>
    </source>
</evidence>
<comment type="similarity">
    <text evidence="12">Belongs to the protein kinase superfamily.</text>
</comment>
<keyword evidence="12" id="KW-0723">Serine/threonine-protein kinase</keyword>
<accession>A0ABM0GWA6</accession>
<dbReference type="PIRSF" id="PIRSF000654">
    <property type="entry name" value="Integrin-linked_kinase"/>
    <property type="match status" value="1"/>
</dbReference>
<protein>
    <submittedName>
        <fullName evidence="15">Testis-specific serine/threonine-protein kinase 2-like</fullName>
    </submittedName>
</protein>
<keyword evidence="6" id="KW-0221">Differentiation</keyword>
<dbReference type="CDD" id="cd14080">
    <property type="entry name" value="STKc_TSSK-like"/>
    <property type="match status" value="1"/>
</dbReference>
<evidence type="ECO:0000256" key="2">
    <source>
        <dbReference type="ARBA" id="ARBA00022473"/>
    </source>
</evidence>
<comment type="cofactor">
    <cofactor evidence="1">
        <name>Mg(2+)</name>
        <dbReference type="ChEBI" id="CHEBI:18420"/>
    </cofactor>
</comment>
<keyword evidence="3" id="KW-0597">Phosphoprotein</keyword>
<organism evidence="14 15">
    <name type="scientific">Saccoglossus kowalevskii</name>
    <name type="common">Acorn worm</name>
    <dbReference type="NCBI Taxonomy" id="10224"/>
    <lineage>
        <taxon>Eukaryota</taxon>
        <taxon>Metazoa</taxon>
        <taxon>Hemichordata</taxon>
        <taxon>Enteropneusta</taxon>
        <taxon>Harrimaniidae</taxon>
        <taxon>Saccoglossus</taxon>
    </lineage>
</organism>
<gene>
    <name evidence="15" type="primary">LOC100370525</name>
</gene>
<dbReference type="InterPro" id="IPR017441">
    <property type="entry name" value="Protein_kinase_ATP_BS"/>
</dbReference>
<dbReference type="InterPro" id="IPR000719">
    <property type="entry name" value="Prot_kinase_dom"/>
</dbReference>
<dbReference type="PROSITE" id="PS00107">
    <property type="entry name" value="PROTEIN_KINASE_ATP"/>
    <property type="match status" value="1"/>
</dbReference>
<evidence type="ECO:0000259" key="13">
    <source>
        <dbReference type="PROSITE" id="PS50011"/>
    </source>
</evidence>
<dbReference type="PANTHER" id="PTHR24346">
    <property type="entry name" value="MAP/MICROTUBULE AFFINITY-REGULATING KINASE"/>
    <property type="match status" value="1"/>
</dbReference>
<keyword evidence="10" id="KW-0744">Spermatogenesis</keyword>
<keyword evidence="5 11" id="KW-0547">Nucleotide-binding</keyword>
<evidence type="ECO:0000256" key="6">
    <source>
        <dbReference type="ARBA" id="ARBA00022782"/>
    </source>
</evidence>
<keyword evidence="4" id="KW-0479">Metal-binding</keyword>
<evidence type="ECO:0000256" key="11">
    <source>
        <dbReference type="PROSITE-ProRule" id="PRU10141"/>
    </source>
</evidence>
<keyword evidence="8" id="KW-0460">Magnesium</keyword>
<dbReference type="Pfam" id="PF00069">
    <property type="entry name" value="Pkinase"/>
    <property type="match status" value="1"/>
</dbReference>
<dbReference type="Proteomes" id="UP000694865">
    <property type="component" value="Unplaced"/>
</dbReference>
<dbReference type="GeneID" id="100370525"/>
<evidence type="ECO:0000256" key="9">
    <source>
        <dbReference type="ARBA" id="ARBA00022843"/>
    </source>
</evidence>
<name>A0ABM0GWA6_SACKO</name>
<evidence type="ECO:0000256" key="12">
    <source>
        <dbReference type="RuleBase" id="RU000304"/>
    </source>
</evidence>
<keyword evidence="14" id="KW-1185">Reference proteome</keyword>
<evidence type="ECO:0000313" key="14">
    <source>
        <dbReference type="Proteomes" id="UP000694865"/>
    </source>
</evidence>
<keyword evidence="9" id="KW-0832">Ubl conjugation</keyword>
<dbReference type="InterPro" id="IPR011009">
    <property type="entry name" value="Kinase-like_dom_sf"/>
</dbReference>
<reference evidence="15" key="1">
    <citation type="submission" date="2025-08" db="UniProtKB">
        <authorList>
            <consortium name="RefSeq"/>
        </authorList>
    </citation>
    <scope>IDENTIFICATION</scope>
    <source>
        <tissue evidence="15">Testes</tissue>
    </source>
</reference>
<dbReference type="PROSITE" id="PS50011">
    <property type="entry name" value="PROTEIN_KINASE_DOM"/>
    <property type="match status" value="1"/>
</dbReference>
<evidence type="ECO:0000256" key="4">
    <source>
        <dbReference type="ARBA" id="ARBA00022723"/>
    </source>
</evidence>
<sequence length="336" mass="38297">MRYVLKDSGSIQHKLGTSDNILVTLLYTCHLDNMEHDGTNVNMNEQVQQQETTRATRECPKDRDILRSRGLMVGESLGYGSYSKVKFAIETKTMRKIAVKIIDRRKAPRDFLQNFLPRELDILPNLKHEGIILTYGYFEENNKIFITQELAENGDMLTYIRGAGSALPERLAKQWILEMTEALDYLNKQCLVHRDLKCENILLDSNMHVKIGDFGFARKIGEHELSKTYCGSAAYAAPEILQSLPYSPAKSDIWALGVIMYILTCGEMPFGDDSMNVSKILHRQMDGIRFPLLRRITPECRKLIEAMLTIDPDKRINLEGVLASAWLNPPDNKTPN</sequence>